<protein>
    <submittedName>
        <fullName evidence="3">Membrane protein YdbS with pleckstrin-like domain</fullName>
    </submittedName>
</protein>
<comment type="caution">
    <text evidence="3">The sequence shown here is derived from an EMBL/GenBank/DDBJ whole genome shotgun (WGS) entry which is preliminary data.</text>
</comment>
<name>A0A7W7I2J1_9ACTN</name>
<keyword evidence="1" id="KW-1133">Transmembrane helix</keyword>
<dbReference type="PANTHER" id="PTHR34473:SF3">
    <property type="entry name" value="TRANSMEMBRANE PROTEIN-RELATED"/>
    <property type="match status" value="1"/>
</dbReference>
<feature type="transmembrane region" description="Helical" evidence="1">
    <location>
        <begin position="36"/>
        <end position="56"/>
    </location>
</feature>
<keyword evidence="4" id="KW-1185">Reference proteome</keyword>
<keyword evidence="1" id="KW-0472">Membrane</keyword>
<evidence type="ECO:0000313" key="3">
    <source>
        <dbReference type="EMBL" id="MBB4765283.1"/>
    </source>
</evidence>
<dbReference type="AlphaFoldDB" id="A0A7W7I2J1"/>
<keyword evidence="1" id="KW-0812">Transmembrane</keyword>
<dbReference type="Pfam" id="PF03703">
    <property type="entry name" value="bPH_2"/>
    <property type="match status" value="1"/>
</dbReference>
<proteinExistence type="predicted"/>
<evidence type="ECO:0000256" key="1">
    <source>
        <dbReference type="SAM" id="Phobius"/>
    </source>
</evidence>
<organism evidence="3 4">
    <name type="scientific">Actinoplanes digitatis</name>
    <dbReference type="NCBI Taxonomy" id="1868"/>
    <lineage>
        <taxon>Bacteria</taxon>
        <taxon>Bacillati</taxon>
        <taxon>Actinomycetota</taxon>
        <taxon>Actinomycetes</taxon>
        <taxon>Micromonosporales</taxon>
        <taxon>Micromonosporaceae</taxon>
        <taxon>Actinoplanes</taxon>
    </lineage>
</organism>
<dbReference type="PANTHER" id="PTHR34473">
    <property type="entry name" value="UPF0699 TRANSMEMBRANE PROTEIN YDBS"/>
    <property type="match status" value="1"/>
</dbReference>
<accession>A0A7W7I2J1</accession>
<feature type="domain" description="YdbS-like PH" evidence="2">
    <location>
        <begin position="85"/>
        <end position="162"/>
    </location>
</feature>
<dbReference type="EMBL" id="JACHNH010000001">
    <property type="protein sequence ID" value="MBB4765283.1"/>
    <property type="molecule type" value="Genomic_DNA"/>
</dbReference>
<dbReference type="InterPro" id="IPR005182">
    <property type="entry name" value="YdbS-like_PH"/>
</dbReference>
<dbReference type="Proteomes" id="UP000578112">
    <property type="component" value="Unassembled WGS sequence"/>
</dbReference>
<reference evidence="3 4" key="1">
    <citation type="submission" date="2020-08" db="EMBL/GenBank/DDBJ databases">
        <title>Sequencing the genomes of 1000 actinobacteria strains.</title>
        <authorList>
            <person name="Klenk H.-P."/>
        </authorList>
    </citation>
    <scope>NUCLEOTIDE SEQUENCE [LARGE SCALE GENOMIC DNA]</scope>
    <source>
        <strain evidence="3 4">DSM 43149</strain>
    </source>
</reference>
<dbReference type="RefSeq" id="WP_184996363.1">
    <property type="nucleotide sequence ID" value="NZ_BOMK01000032.1"/>
</dbReference>
<feature type="transmembrane region" description="Helical" evidence="1">
    <location>
        <begin position="62"/>
        <end position="84"/>
    </location>
</feature>
<evidence type="ECO:0000313" key="4">
    <source>
        <dbReference type="Proteomes" id="UP000578112"/>
    </source>
</evidence>
<sequence length="173" mass="19015">MTEPSAAAPAHTDPLEPWPETVTWRPVSRSLITVELINRAIWVVLVLAGLTVGWLLTDHWGWPAAMAAVLLFAAWRSAVTVRAVKAWGYAERDNDLLVRHGLVIRRLSIVPYARMQFVDVTAGPLERAFKLATVQLHTAAAASDARIPGLPPEEASRLRDRLTALGEDRAEGL</sequence>
<gene>
    <name evidence="3" type="ORF">BJ971_005839</name>
</gene>
<evidence type="ECO:0000259" key="2">
    <source>
        <dbReference type="Pfam" id="PF03703"/>
    </source>
</evidence>